<reference evidence="1" key="1">
    <citation type="submission" date="2020-12" db="EMBL/GenBank/DDBJ databases">
        <title>WGS assembly of Carya illinoinensis cv. Pawnee.</title>
        <authorList>
            <person name="Platts A."/>
            <person name="Shu S."/>
            <person name="Wright S."/>
            <person name="Barry K."/>
            <person name="Edger P."/>
            <person name="Pires J.C."/>
            <person name="Schmutz J."/>
        </authorList>
    </citation>
    <scope>NUCLEOTIDE SEQUENCE</scope>
    <source>
        <tissue evidence="1">Leaf</tissue>
    </source>
</reference>
<protein>
    <submittedName>
        <fullName evidence="1">Uncharacterized protein</fullName>
    </submittedName>
</protein>
<accession>A0A8T1NFA1</accession>
<keyword evidence="2" id="KW-1185">Reference proteome</keyword>
<comment type="caution">
    <text evidence="1">The sequence shown here is derived from an EMBL/GenBank/DDBJ whole genome shotgun (WGS) entry which is preliminary data.</text>
</comment>
<dbReference type="Proteomes" id="UP000811609">
    <property type="component" value="Chromosome 15"/>
</dbReference>
<name>A0A8T1NFA1_CARIL</name>
<gene>
    <name evidence="1" type="ORF">CIPAW_15G153200</name>
</gene>
<dbReference type="EMBL" id="CM031823">
    <property type="protein sequence ID" value="KAG6627784.1"/>
    <property type="molecule type" value="Genomic_DNA"/>
</dbReference>
<evidence type="ECO:0000313" key="2">
    <source>
        <dbReference type="Proteomes" id="UP000811609"/>
    </source>
</evidence>
<sequence>MLEEYQGSPVIRAHKSTLGYMRLGSEEECQDDVFPLPLCYGGFFYAFEVVGQHLL</sequence>
<dbReference type="AlphaFoldDB" id="A0A8T1NFA1"/>
<proteinExistence type="predicted"/>
<evidence type="ECO:0000313" key="1">
    <source>
        <dbReference type="EMBL" id="KAG6627784.1"/>
    </source>
</evidence>
<organism evidence="1 2">
    <name type="scientific">Carya illinoinensis</name>
    <name type="common">Pecan</name>
    <dbReference type="NCBI Taxonomy" id="32201"/>
    <lineage>
        <taxon>Eukaryota</taxon>
        <taxon>Viridiplantae</taxon>
        <taxon>Streptophyta</taxon>
        <taxon>Embryophyta</taxon>
        <taxon>Tracheophyta</taxon>
        <taxon>Spermatophyta</taxon>
        <taxon>Magnoliopsida</taxon>
        <taxon>eudicotyledons</taxon>
        <taxon>Gunneridae</taxon>
        <taxon>Pentapetalae</taxon>
        <taxon>rosids</taxon>
        <taxon>fabids</taxon>
        <taxon>Fagales</taxon>
        <taxon>Juglandaceae</taxon>
        <taxon>Carya</taxon>
    </lineage>
</organism>